<feature type="compositionally biased region" description="Polar residues" evidence="1">
    <location>
        <begin position="133"/>
        <end position="143"/>
    </location>
</feature>
<dbReference type="OrthoDB" id="2593595at2759"/>
<protein>
    <submittedName>
        <fullName evidence="2">Uncharacterized protein</fullName>
    </submittedName>
</protein>
<evidence type="ECO:0000313" key="2">
    <source>
        <dbReference type="EMBL" id="GHJ86630.1"/>
    </source>
</evidence>
<feature type="compositionally biased region" description="Basic and acidic residues" evidence="1">
    <location>
        <begin position="116"/>
        <end position="132"/>
    </location>
</feature>
<organism evidence="2 3">
    <name type="scientific">Naganishia liquefaciens</name>
    <dbReference type="NCBI Taxonomy" id="104408"/>
    <lineage>
        <taxon>Eukaryota</taxon>
        <taxon>Fungi</taxon>
        <taxon>Dikarya</taxon>
        <taxon>Basidiomycota</taxon>
        <taxon>Agaricomycotina</taxon>
        <taxon>Tremellomycetes</taxon>
        <taxon>Filobasidiales</taxon>
        <taxon>Filobasidiaceae</taxon>
        <taxon>Naganishia</taxon>
    </lineage>
</organism>
<dbReference type="Proteomes" id="UP000620104">
    <property type="component" value="Unassembled WGS sequence"/>
</dbReference>
<feature type="compositionally biased region" description="Low complexity" evidence="1">
    <location>
        <begin position="197"/>
        <end position="209"/>
    </location>
</feature>
<feature type="compositionally biased region" description="Polar residues" evidence="1">
    <location>
        <begin position="161"/>
        <end position="172"/>
    </location>
</feature>
<evidence type="ECO:0000256" key="1">
    <source>
        <dbReference type="SAM" id="MobiDB-lite"/>
    </source>
</evidence>
<feature type="compositionally biased region" description="Low complexity" evidence="1">
    <location>
        <begin position="173"/>
        <end position="184"/>
    </location>
</feature>
<feature type="region of interest" description="Disordered" evidence="1">
    <location>
        <begin position="1"/>
        <end position="148"/>
    </location>
</feature>
<feature type="region of interest" description="Disordered" evidence="1">
    <location>
        <begin position="336"/>
        <end position="363"/>
    </location>
</feature>
<feature type="region of interest" description="Disordered" evidence="1">
    <location>
        <begin position="160"/>
        <end position="233"/>
    </location>
</feature>
<keyword evidence="3" id="KW-1185">Reference proteome</keyword>
<sequence length="415" mass="45889">MEAQRERNTEAQDEVAAQGPHQALQKDDPPVRHMMGIPFNDINRGNYVSLRDDTSSLAPPPQYEEFASGAERRASEGAPLPSYASVKGSLPEKQETGISAFDDVFSPATTTSTHYPPEKTEGKEKGVPERSTEQSLAAVSTTRLRSRADLSAISDAISRVYASSPSLDNQRATPLSSSRPTSRSGVTDDDPERNRLSGKLSGLFGLSGDLKGKRRETRTRLGEAEETVEVEGKRMSRTMAKDLFQIWDNIDRAHGQRMNDQSQEHDTDTEAAKLEGKKQVFYQELVNKTGQGRLVSQEYIGTSEREQSQLLDRTLNPGAVPLAEYGNCRHSYQALQTSGSEQTFDQPHPSLTRASANDTVGHSSGKLDVERLQEDTPQATVSAEELVTLKGFFQGTERELVSVRDFFKHEYGKHK</sequence>
<gene>
    <name evidence="2" type="ORF">NliqN6_3032</name>
</gene>
<comment type="caution">
    <text evidence="2">The sequence shown here is derived from an EMBL/GenBank/DDBJ whole genome shotgun (WGS) entry which is preliminary data.</text>
</comment>
<proteinExistence type="predicted"/>
<feature type="compositionally biased region" description="Polar residues" evidence="1">
    <location>
        <begin position="352"/>
        <end position="362"/>
    </location>
</feature>
<reference evidence="2" key="1">
    <citation type="submission" date="2020-07" db="EMBL/GenBank/DDBJ databases">
        <title>Draft Genome Sequence of a Deep-Sea Yeast, Naganishia (Cryptococcus) liquefaciens strain N6.</title>
        <authorList>
            <person name="Han Y.W."/>
            <person name="Kajitani R."/>
            <person name="Morimoto H."/>
            <person name="Parhat M."/>
            <person name="Tsubouchi H."/>
            <person name="Bakenova O."/>
            <person name="Ogata M."/>
            <person name="Argunhan B."/>
            <person name="Aoki R."/>
            <person name="Kajiwara S."/>
            <person name="Itoh T."/>
            <person name="Iwasaki H."/>
        </authorList>
    </citation>
    <scope>NUCLEOTIDE SEQUENCE</scope>
    <source>
        <strain evidence="2">N6</strain>
    </source>
</reference>
<accession>A0A8H3TSX8</accession>
<feature type="compositionally biased region" description="Polar residues" evidence="1">
    <location>
        <begin position="336"/>
        <end position="345"/>
    </location>
</feature>
<dbReference type="EMBL" id="BLZA01000019">
    <property type="protein sequence ID" value="GHJ86630.1"/>
    <property type="molecule type" value="Genomic_DNA"/>
</dbReference>
<dbReference type="AlphaFoldDB" id="A0A8H3TSX8"/>
<name>A0A8H3TSX8_9TREE</name>
<feature type="compositionally biased region" description="Basic and acidic residues" evidence="1">
    <location>
        <begin position="1"/>
        <end position="10"/>
    </location>
</feature>
<evidence type="ECO:0000313" key="3">
    <source>
        <dbReference type="Proteomes" id="UP000620104"/>
    </source>
</evidence>